<dbReference type="HOGENOM" id="CLU_338931_0_0_1"/>
<evidence type="ECO:0000256" key="1">
    <source>
        <dbReference type="SAM" id="MobiDB-lite"/>
    </source>
</evidence>
<name>M7XK78_RHOT1</name>
<dbReference type="EMBL" id="KB722660">
    <property type="protein sequence ID" value="EMS20578.1"/>
    <property type="molecule type" value="Genomic_DNA"/>
</dbReference>
<proteinExistence type="predicted"/>
<protein>
    <submittedName>
        <fullName evidence="2">Uncharacterized protein</fullName>
    </submittedName>
</protein>
<sequence length="839" mass="90938">MASHAARRDPHRRRLRASQLGLGTVRHHGRSDPLGLLRVSGRVGTGLLRVPRRLACEACLAPVGATAPPPPSTKEAPAGSEEAAPEEEAEEAVRQLVVGGRVRVGRQLELGVEREFERVEQQEQREESEALRSARDWAQENSSRGRRSSQQRLTSGAVRGRLNAGDSGLPGQPCRPLQGCSIVQVGDPSSSTVHSLQPPYPFPSSDAPVDPAATTYHATGIPYQPQLYPTLPSASSLPSASRPVSAGLDQTFSILPNPSLPVPSLPPPLPSSSSLPFRLPAEQPSSSTLQSDLFASKRTRRASSAATATGMNLPAALGQAGDMVKANSNPNKKLTVDLPAVCVVCSEPIARLICRGKRAELNVPHAAAFTCLRCWESSNEASPMAEYSPETTTTALPAEDAGSPPVAGPSRRPSVARAKGPSFRRRNKRLDDRSTPTACDVCLRDIAVGGVLPLPLDDPPPHARIAFMIEVVCSSCDSRYRRCTDCGGGGGARAGTGKWRSKELFVQNRKTCVLNHQRLGAFPAMEYSVWRNTEIPRDEVDELSAQLKALFINAMLAGLCIPEIMEQDGAIWTTYAEASEHAHGGWFGFDPILRNDIESTHNIRRYLALRTCTPNLRKTSKPTKSKASDASTSESPEDVRGLPLPPIGSGSKGGTILKEGREIAGFVLAESELSAGSLFLSLVLPWDPTGEIFDATSLMLSSLVQRADADIRALNAEKLARGEPAIPNLRHVWTMLFFKPSSRVLSSLIKKRGFMLLEDYLQAHPDTPATLFPPHRQIYLPPDRQQGWTILVRRQREHSDGTFLDDWGARRAADEERGKKKEIRAAAVAARERQQRNGG</sequence>
<evidence type="ECO:0000313" key="3">
    <source>
        <dbReference type="Proteomes" id="UP000016926"/>
    </source>
</evidence>
<feature type="region of interest" description="Disordered" evidence="1">
    <location>
        <begin position="263"/>
        <end position="290"/>
    </location>
</feature>
<feature type="region of interest" description="Disordered" evidence="1">
    <location>
        <begin position="116"/>
        <end position="175"/>
    </location>
</feature>
<organism evidence="2 3">
    <name type="scientific">Rhodotorula toruloides (strain NP11)</name>
    <name type="common">Yeast</name>
    <name type="synonym">Rhodosporidium toruloides</name>
    <dbReference type="NCBI Taxonomy" id="1130832"/>
    <lineage>
        <taxon>Eukaryota</taxon>
        <taxon>Fungi</taxon>
        <taxon>Dikarya</taxon>
        <taxon>Basidiomycota</taxon>
        <taxon>Pucciniomycotina</taxon>
        <taxon>Microbotryomycetes</taxon>
        <taxon>Sporidiobolales</taxon>
        <taxon>Sporidiobolaceae</taxon>
        <taxon>Rhodotorula</taxon>
    </lineage>
</organism>
<feature type="compositionally biased region" description="Basic and acidic residues" evidence="1">
    <location>
        <begin position="116"/>
        <end position="138"/>
    </location>
</feature>
<accession>M7XK78</accession>
<evidence type="ECO:0000313" key="2">
    <source>
        <dbReference type="EMBL" id="EMS20578.1"/>
    </source>
</evidence>
<reference evidence="2 3" key="1">
    <citation type="journal article" date="2012" name="Nat. Commun.">
        <title>A multi-omic map of the lipid-producing yeast Rhodosporidium toruloides.</title>
        <authorList>
            <person name="Zhu Z."/>
            <person name="Zhang S."/>
            <person name="Liu H."/>
            <person name="Shen H."/>
            <person name="Lin X."/>
            <person name="Yang F."/>
            <person name="Zhou Y.J."/>
            <person name="Jin G."/>
            <person name="Ye M."/>
            <person name="Zou H."/>
            <person name="Zou H."/>
            <person name="Zhao Z.K."/>
        </authorList>
    </citation>
    <scope>NUCLEOTIDE SEQUENCE [LARGE SCALE GENOMIC DNA]</scope>
    <source>
        <strain evidence="2 3">NP11</strain>
    </source>
</reference>
<feature type="region of interest" description="Disordered" evidence="1">
    <location>
        <begin position="617"/>
        <end position="652"/>
    </location>
</feature>
<gene>
    <name evidence="2" type="ORF">RHTO_02526</name>
</gene>
<dbReference type="GeneID" id="27366539"/>
<dbReference type="eggNOG" id="ENOG502RY1H">
    <property type="taxonomic scope" value="Eukaryota"/>
</dbReference>
<feature type="region of interest" description="Disordered" evidence="1">
    <location>
        <begin position="814"/>
        <end position="839"/>
    </location>
</feature>
<feature type="compositionally biased region" description="Low complexity" evidence="1">
    <location>
        <begin position="271"/>
        <end position="280"/>
    </location>
</feature>
<dbReference type="Proteomes" id="UP000016926">
    <property type="component" value="Unassembled WGS sequence"/>
</dbReference>
<keyword evidence="3" id="KW-1185">Reference proteome</keyword>
<feature type="region of interest" description="Disordered" evidence="1">
    <location>
        <begin position="384"/>
        <end position="434"/>
    </location>
</feature>
<feature type="compositionally biased region" description="Basic and acidic residues" evidence="1">
    <location>
        <begin position="830"/>
        <end position="839"/>
    </location>
</feature>
<feature type="region of interest" description="Disordered" evidence="1">
    <location>
        <begin position="62"/>
        <end position="90"/>
    </location>
</feature>
<dbReference type="OrthoDB" id="2129662at2759"/>
<feature type="region of interest" description="Disordered" evidence="1">
    <location>
        <begin position="1"/>
        <end position="20"/>
    </location>
</feature>
<dbReference type="RefSeq" id="XP_016271697.1">
    <property type="nucleotide sequence ID" value="XM_016416200.1"/>
</dbReference>
<dbReference type="AlphaFoldDB" id="M7XK78"/>